<keyword evidence="2" id="KW-1185">Reference proteome</keyword>
<evidence type="ECO:0000313" key="2">
    <source>
        <dbReference type="Proteomes" id="UP001150259"/>
    </source>
</evidence>
<protein>
    <submittedName>
        <fullName evidence="1">Uncharacterized protein</fullName>
    </submittedName>
</protein>
<sequence>MPQVSADAHVPLGPDAASALAESLPPTPLRVPPHVRSLHASWRFRPEPEGALAIHTIAYAAGPAWLATLAHEPTQWVLRRQATRRVEQLAAAARSGGWGA</sequence>
<reference evidence="1 2" key="1">
    <citation type="submission" date="2022-11" db="EMBL/GenBank/DDBJ databases">
        <title>Anaerobic phenanthrene biodegradation by a DNRA strain PheN6.</title>
        <authorList>
            <person name="Zhang Z."/>
        </authorList>
    </citation>
    <scope>NUCLEOTIDE SEQUENCE [LARGE SCALE GENOMIC DNA]</scope>
    <source>
        <strain evidence="1 2">PheN6</strain>
    </source>
</reference>
<name>A0ABT5GDN2_9MICO</name>
<proteinExistence type="predicted"/>
<comment type="caution">
    <text evidence="1">The sequence shown here is derived from an EMBL/GenBank/DDBJ whole genome shotgun (WGS) entry which is preliminary data.</text>
</comment>
<dbReference type="RefSeq" id="WP_272460948.1">
    <property type="nucleotide sequence ID" value="NZ_JAPFQL010000010.1"/>
</dbReference>
<dbReference type="EMBL" id="JAPFQL010000010">
    <property type="protein sequence ID" value="MDC5696372.1"/>
    <property type="molecule type" value="Genomic_DNA"/>
</dbReference>
<gene>
    <name evidence="1" type="ORF">OO014_03820</name>
</gene>
<dbReference type="Proteomes" id="UP001150259">
    <property type="component" value="Unassembled WGS sequence"/>
</dbReference>
<evidence type="ECO:0000313" key="1">
    <source>
        <dbReference type="EMBL" id="MDC5696372.1"/>
    </source>
</evidence>
<accession>A0ABT5GDN2</accession>
<organism evidence="1 2">
    <name type="scientific">Intrasporangium calvum</name>
    <dbReference type="NCBI Taxonomy" id="53358"/>
    <lineage>
        <taxon>Bacteria</taxon>
        <taxon>Bacillati</taxon>
        <taxon>Actinomycetota</taxon>
        <taxon>Actinomycetes</taxon>
        <taxon>Micrococcales</taxon>
        <taxon>Intrasporangiaceae</taxon>
        <taxon>Intrasporangium</taxon>
    </lineage>
</organism>